<evidence type="ECO:0000313" key="7">
    <source>
        <dbReference type="EMBL" id="BDE06321.1"/>
    </source>
</evidence>
<evidence type="ECO:0000256" key="5">
    <source>
        <dbReference type="ARBA" id="ARBA00023002"/>
    </source>
</evidence>
<dbReference type="Gene3D" id="3.40.830.10">
    <property type="entry name" value="LigB-like"/>
    <property type="match status" value="1"/>
</dbReference>
<keyword evidence="7" id="KW-0223">Dioxygenase</keyword>
<dbReference type="EMBL" id="AP025523">
    <property type="protein sequence ID" value="BDE06321.1"/>
    <property type="molecule type" value="Genomic_DNA"/>
</dbReference>
<dbReference type="PANTHER" id="PTHR30096:SF0">
    <property type="entry name" value="4,5-DOPA DIOXYGENASE EXTRADIOL-LIKE PROTEIN"/>
    <property type="match status" value="1"/>
</dbReference>
<comment type="similarity">
    <text evidence="2">Belongs to the DODA-type extradiol aromatic ring-opening dioxygenase family.</text>
</comment>
<keyword evidence="4" id="KW-0862">Zinc</keyword>
<proteinExistence type="inferred from homology"/>
<evidence type="ECO:0000256" key="3">
    <source>
        <dbReference type="ARBA" id="ARBA00022723"/>
    </source>
</evidence>
<dbReference type="GO" id="GO:0016702">
    <property type="term" value="F:oxidoreductase activity, acting on single donors with incorporation of molecular oxygen, incorporation of two atoms of oxygen"/>
    <property type="evidence" value="ECO:0007669"/>
    <property type="project" value="UniProtKB-ARBA"/>
</dbReference>
<dbReference type="SUPFAM" id="SSF53213">
    <property type="entry name" value="LigB-like"/>
    <property type="match status" value="1"/>
</dbReference>
<gene>
    <name evidence="7" type="ORF">WPS_15970</name>
</gene>
<keyword evidence="8" id="KW-1185">Reference proteome</keyword>
<comment type="cofactor">
    <cofactor evidence="1">
        <name>Zn(2+)</name>
        <dbReference type="ChEBI" id="CHEBI:29105"/>
    </cofactor>
</comment>
<organism evidence="7 8">
    <name type="scientific">Vulcanimicrobium alpinum</name>
    <dbReference type="NCBI Taxonomy" id="3016050"/>
    <lineage>
        <taxon>Bacteria</taxon>
        <taxon>Bacillati</taxon>
        <taxon>Vulcanimicrobiota</taxon>
        <taxon>Vulcanimicrobiia</taxon>
        <taxon>Vulcanimicrobiales</taxon>
        <taxon>Vulcanimicrobiaceae</taxon>
        <taxon>Vulcanimicrobium</taxon>
    </lineage>
</organism>
<evidence type="ECO:0000256" key="1">
    <source>
        <dbReference type="ARBA" id="ARBA00001947"/>
    </source>
</evidence>
<dbReference type="Pfam" id="PF02900">
    <property type="entry name" value="LigB"/>
    <property type="match status" value="1"/>
</dbReference>
<dbReference type="KEGG" id="vab:WPS_15970"/>
<dbReference type="NCBIfam" id="NF007914">
    <property type="entry name" value="PRK10628.1"/>
    <property type="match status" value="1"/>
</dbReference>
<evidence type="ECO:0000256" key="2">
    <source>
        <dbReference type="ARBA" id="ARBA00007581"/>
    </source>
</evidence>
<evidence type="ECO:0000313" key="8">
    <source>
        <dbReference type="Proteomes" id="UP001317532"/>
    </source>
</evidence>
<sequence length="256" mass="27645">MQHTMPAVFFGHGSPMNAIERNPFTDAWEAIGREIPRPRAVLAVSAHWYTNGTGVTAMPQPPTIHDFGNFPQELHRYQYPAPGDPALAASVRTLLRPTDVALDENWGLDHGVWSVLCHVFPKADVPVVQLSIDATQSPGALFATAKKLAPLRDDGVFVIASGNVVHNLAEMRFGDAAPTPWAVAYEARVRDAAAVGDDATLIAYDRLPDAAIAAPDIEHFLPLLYILALRRDGETPSFPTAGIVARAISMLSVRLG</sequence>
<evidence type="ECO:0000256" key="4">
    <source>
        <dbReference type="ARBA" id="ARBA00022833"/>
    </source>
</evidence>
<dbReference type="GO" id="GO:0008270">
    <property type="term" value="F:zinc ion binding"/>
    <property type="evidence" value="ECO:0007669"/>
    <property type="project" value="InterPro"/>
</dbReference>
<dbReference type="AlphaFoldDB" id="A0AAN1XXB9"/>
<dbReference type="Proteomes" id="UP001317532">
    <property type="component" value="Chromosome"/>
</dbReference>
<dbReference type="InterPro" id="IPR004183">
    <property type="entry name" value="Xdiol_dOase_suB"/>
</dbReference>
<name>A0AAN1XXB9_UNVUL</name>
<evidence type="ECO:0000259" key="6">
    <source>
        <dbReference type="Pfam" id="PF02900"/>
    </source>
</evidence>
<keyword evidence="3" id="KW-0479">Metal-binding</keyword>
<dbReference type="GO" id="GO:0008198">
    <property type="term" value="F:ferrous iron binding"/>
    <property type="evidence" value="ECO:0007669"/>
    <property type="project" value="InterPro"/>
</dbReference>
<protein>
    <submittedName>
        <fullName evidence="7">Dioxygenase</fullName>
    </submittedName>
</protein>
<dbReference type="InterPro" id="IPR014436">
    <property type="entry name" value="Extradiol_dOase_DODA"/>
</dbReference>
<dbReference type="CDD" id="cd07363">
    <property type="entry name" value="45_DOPA_Dioxygenase"/>
    <property type="match status" value="1"/>
</dbReference>
<dbReference type="PANTHER" id="PTHR30096">
    <property type="entry name" value="4,5-DOPA DIOXYGENASE EXTRADIOL-LIKE PROTEIN"/>
    <property type="match status" value="1"/>
</dbReference>
<reference evidence="7 8" key="1">
    <citation type="journal article" date="2022" name="ISME Commun">
        <title>Vulcanimicrobium alpinus gen. nov. sp. nov., the first cultivated representative of the candidate phylum 'Eremiobacterota', is a metabolically versatile aerobic anoxygenic phototroph.</title>
        <authorList>
            <person name="Yabe S."/>
            <person name="Muto K."/>
            <person name="Abe K."/>
            <person name="Yokota A."/>
            <person name="Staudigel H."/>
            <person name="Tebo B.M."/>
        </authorList>
    </citation>
    <scope>NUCLEOTIDE SEQUENCE [LARGE SCALE GENOMIC DNA]</scope>
    <source>
        <strain evidence="7 8">WC8-2</strain>
    </source>
</reference>
<dbReference type="PIRSF" id="PIRSF006157">
    <property type="entry name" value="Doxgns_DODA"/>
    <property type="match status" value="1"/>
</dbReference>
<feature type="domain" description="Extradiol ring-cleavage dioxygenase class III enzyme subunit B" evidence="6">
    <location>
        <begin position="15"/>
        <end position="231"/>
    </location>
</feature>
<accession>A0AAN1XXB9</accession>
<keyword evidence="5" id="KW-0560">Oxidoreductase</keyword>